<keyword evidence="3" id="KW-1185">Reference proteome</keyword>
<dbReference type="AlphaFoldDB" id="A0A556A7J9"/>
<protein>
    <submittedName>
        <fullName evidence="2">Uncharacterized protein</fullName>
    </submittedName>
</protein>
<dbReference type="Proteomes" id="UP000318405">
    <property type="component" value="Unassembled WGS sequence"/>
</dbReference>
<accession>A0A556A7J9</accession>
<organism evidence="2 3">
    <name type="scientific">Verticiella sediminum</name>
    <dbReference type="NCBI Taxonomy" id="1247510"/>
    <lineage>
        <taxon>Bacteria</taxon>
        <taxon>Pseudomonadati</taxon>
        <taxon>Pseudomonadota</taxon>
        <taxon>Betaproteobacteria</taxon>
        <taxon>Burkholderiales</taxon>
        <taxon>Alcaligenaceae</taxon>
        <taxon>Verticiella</taxon>
    </lineage>
</organism>
<dbReference type="RefSeq" id="WP_143950980.1">
    <property type="nucleotide sequence ID" value="NZ_BAABMB010000005.1"/>
</dbReference>
<evidence type="ECO:0000256" key="1">
    <source>
        <dbReference type="SAM" id="Phobius"/>
    </source>
</evidence>
<proteinExistence type="predicted"/>
<keyword evidence="1" id="KW-0812">Transmembrane</keyword>
<feature type="transmembrane region" description="Helical" evidence="1">
    <location>
        <begin position="12"/>
        <end position="36"/>
    </location>
</feature>
<evidence type="ECO:0000313" key="2">
    <source>
        <dbReference type="EMBL" id="TSH88864.1"/>
    </source>
</evidence>
<evidence type="ECO:0000313" key="3">
    <source>
        <dbReference type="Proteomes" id="UP000318405"/>
    </source>
</evidence>
<gene>
    <name evidence="2" type="ORF">FOZ76_24840</name>
</gene>
<name>A0A556A7J9_9BURK</name>
<sequence>MASVYLNYVFGFAVSLLLACLFVTLIAGVFLFFISWRRINDEFQHPLLKVRAFQHQPFSLKLAIYLDYFLHLVFPNNKGSGLIGNANRMLSHVDARILPLGVRWPIAGFWGGVFIGIAAMIAVWVLLFLGAGQ</sequence>
<feature type="transmembrane region" description="Helical" evidence="1">
    <location>
        <begin position="107"/>
        <end position="129"/>
    </location>
</feature>
<comment type="caution">
    <text evidence="2">The sequence shown here is derived from an EMBL/GenBank/DDBJ whole genome shotgun (WGS) entry which is preliminary data.</text>
</comment>
<keyword evidence="1" id="KW-1133">Transmembrane helix</keyword>
<dbReference type="OrthoDB" id="8685538at2"/>
<reference evidence="2 3" key="1">
    <citation type="submission" date="2019-07" db="EMBL/GenBank/DDBJ databases">
        <title>Qingshengfaniella alkalisoli gen. nov., sp. nov., isolated from saline soil.</title>
        <authorList>
            <person name="Xu L."/>
            <person name="Huang X.-X."/>
            <person name="Sun J.-Q."/>
        </authorList>
    </citation>
    <scope>NUCLEOTIDE SEQUENCE [LARGE SCALE GENOMIC DNA]</scope>
    <source>
        <strain evidence="2 3">DSM 27279</strain>
    </source>
</reference>
<dbReference type="EMBL" id="VLTJ01000042">
    <property type="protein sequence ID" value="TSH88864.1"/>
    <property type="molecule type" value="Genomic_DNA"/>
</dbReference>
<keyword evidence="1" id="KW-0472">Membrane</keyword>